<evidence type="ECO:0000313" key="2">
    <source>
        <dbReference type="Proteomes" id="UP000299102"/>
    </source>
</evidence>
<organism evidence="1 2">
    <name type="scientific">Eumeta variegata</name>
    <name type="common">Bagworm moth</name>
    <name type="synonym">Eumeta japonica</name>
    <dbReference type="NCBI Taxonomy" id="151549"/>
    <lineage>
        <taxon>Eukaryota</taxon>
        <taxon>Metazoa</taxon>
        <taxon>Ecdysozoa</taxon>
        <taxon>Arthropoda</taxon>
        <taxon>Hexapoda</taxon>
        <taxon>Insecta</taxon>
        <taxon>Pterygota</taxon>
        <taxon>Neoptera</taxon>
        <taxon>Endopterygota</taxon>
        <taxon>Lepidoptera</taxon>
        <taxon>Glossata</taxon>
        <taxon>Ditrysia</taxon>
        <taxon>Tineoidea</taxon>
        <taxon>Psychidae</taxon>
        <taxon>Oiketicinae</taxon>
        <taxon>Eumeta</taxon>
    </lineage>
</organism>
<comment type="caution">
    <text evidence="1">The sequence shown here is derived from an EMBL/GenBank/DDBJ whole genome shotgun (WGS) entry which is preliminary data.</text>
</comment>
<sequence>MPISQIQFSHIDRPSIEICDHRVEVVASSQLSGTLALNFKCRHEPTLNDLLALKEAFLKKKYELIDKWKDSVVYWLTHAPTSRDSGVPAVERSGCILRLCACFGVGRPKDVTAFMEKKFDCNGESTSVGVRWSDGNERLYIWKRPTLIKT</sequence>
<evidence type="ECO:0000313" key="1">
    <source>
        <dbReference type="EMBL" id="GBP82755.1"/>
    </source>
</evidence>
<dbReference type="EMBL" id="BGZK01001585">
    <property type="protein sequence ID" value="GBP82755.1"/>
    <property type="molecule type" value="Genomic_DNA"/>
</dbReference>
<dbReference type="AlphaFoldDB" id="A0A4C1Z841"/>
<gene>
    <name evidence="1" type="ORF">EVAR_94913_1</name>
</gene>
<keyword evidence="2" id="KW-1185">Reference proteome</keyword>
<dbReference type="Proteomes" id="UP000299102">
    <property type="component" value="Unassembled WGS sequence"/>
</dbReference>
<reference evidence="1 2" key="1">
    <citation type="journal article" date="2019" name="Commun. Biol.">
        <title>The bagworm genome reveals a unique fibroin gene that provides high tensile strength.</title>
        <authorList>
            <person name="Kono N."/>
            <person name="Nakamura H."/>
            <person name="Ohtoshi R."/>
            <person name="Tomita M."/>
            <person name="Numata K."/>
            <person name="Arakawa K."/>
        </authorList>
    </citation>
    <scope>NUCLEOTIDE SEQUENCE [LARGE SCALE GENOMIC DNA]</scope>
</reference>
<name>A0A4C1Z841_EUMVA</name>
<protein>
    <submittedName>
        <fullName evidence="1">Uncharacterized protein</fullName>
    </submittedName>
</protein>
<proteinExistence type="predicted"/>
<accession>A0A4C1Z841</accession>